<accession>A0A6M3L687</accession>
<name>A0A6M3L687_9ZZZZ</name>
<dbReference type="AlphaFoldDB" id="A0A6M3L687"/>
<proteinExistence type="predicted"/>
<organism evidence="1">
    <name type="scientific">viral metagenome</name>
    <dbReference type="NCBI Taxonomy" id="1070528"/>
    <lineage>
        <taxon>unclassified sequences</taxon>
        <taxon>metagenomes</taxon>
        <taxon>organismal metagenomes</taxon>
    </lineage>
</organism>
<reference evidence="1" key="1">
    <citation type="submission" date="2020-03" db="EMBL/GenBank/DDBJ databases">
        <title>The deep terrestrial virosphere.</title>
        <authorList>
            <person name="Holmfeldt K."/>
            <person name="Nilsson E."/>
            <person name="Simone D."/>
            <person name="Lopez-Fernandez M."/>
            <person name="Wu X."/>
            <person name="de Brujin I."/>
            <person name="Lundin D."/>
            <person name="Andersson A."/>
            <person name="Bertilsson S."/>
            <person name="Dopson M."/>
        </authorList>
    </citation>
    <scope>NUCLEOTIDE SEQUENCE</scope>
    <source>
        <strain evidence="1">MM415B02564</strain>
    </source>
</reference>
<protein>
    <submittedName>
        <fullName evidence="1">Uncharacterized protein</fullName>
    </submittedName>
</protein>
<gene>
    <name evidence="1" type="ORF">MM415B02564_0005</name>
</gene>
<dbReference type="EMBL" id="MT142840">
    <property type="protein sequence ID" value="QJA89342.1"/>
    <property type="molecule type" value="Genomic_DNA"/>
</dbReference>
<sequence length="76" mass="8994">MEDQDVAPNMKEWLECNGRVILIGWRKVKKKKGGKATVWAPRIKEYTADDFSDKAEKPRVRVKQEAMIERWGDLYR</sequence>
<evidence type="ECO:0000313" key="1">
    <source>
        <dbReference type="EMBL" id="QJA89342.1"/>
    </source>
</evidence>